<dbReference type="EMBL" id="BAABAL010000016">
    <property type="protein sequence ID" value="GAA4013647.1"/>
    <property type="molecule type" value="Genomic_DNA"/>
</dbReference>
<keyword evidence="5" id="KW-1185">Reference proteome</keyword>
<dbReference type="SUPFAM" id="SSF46689">
    <property type="entry name" value="Homeodomain-like"/>
    <property type="match status" value="1"/>
</dbReference>
<reference evidence="5" key="1">
    <citation type="journal article" date="2019" name="Int. J. Syst. Evol. Microbiol.">
        <title>The Global Catalogue of Microorganisms (GCM) 10K type strain sequencing project: providing services to taxonomists for standard genome sequencing and annotation.</title>
        <authorList>
            <consortium name="The Broad Institute Genomics Platform"/>
            <consortium name="The Broad Institute Genome Sequencing Center for Infectious Disease"/>
            <person name="Wu L."/>
            <person name="Ma J."/>
        </authorList>
    </citation>
    <scope>NUCLEOTIDE SEQUENCE [LARGE SCALE GENOMIC DNA]</scope>
    <source>
        <strain evidence="5">JCM 17342</strain>
    </source>
</reference>
<organism evidence="4 5">
    <name type="scientific">Allokutzneria multivorans</name>
    <dbReference type="NCBI Taxonomy" id="1142134"/>
    <lineage>
        <taxon>Bacteria</taxon>
        <taxon>Bacillati</taxon>
        <taxon>Actinomycetota</taxon>
        <taxon>Actinomycetes</taxon>
        <taxon>Pseudonocardiales</taxon>
        <taxon>Pseudonocardiaceae</taxon>
        <taxon>Allokutzneria</taxon>
    </lineage>
</organism>
<dbReference type="RefSeq" id="WP_344877043.1">
    <property type="nucleotide sequence ID" value="NZ_BAABAL010000016.1"/>
</dbReference>
<feature type="domain" description="HTH tetR-type" evidence="3">
    <location>
        <begin position="6"/>
        <end position="66"/>
    </location>
</feature>
<dbReference type="PRINTS" id="PR00455">
    <property type="entry name" value="HTHTETR"/>
</dbReference>
<dbReference type="SUPFAM" id="SSF48498">
    <property type="entry name" value="Tetracyclin repressor-like, C-terminal domain"/>
    <property type="match status" value="1"/>
</dbReference>
<dbReference type="InterPro" id="IPR036271">
    <property type="entry name" value="Tet_transcr_reg_TetR-rel_C_sf"/>
</dbReference>
<dbReference type="InterPro" id="IPR001647">
    <property type="entry name" value="HTH_TetR"/>
</dbReference>
<sequence length="183" mass="19393">MGARSHEVRERLTTAATELIVELGWSGVSTRLLAERAGVTPGLVHYHFSSLQALLSEAAVSALTRMVDGLDAVLEQAKSPEDVVEQLLSALSEHSGSDPMSLLVSETFLATTRDAELRGAVATVLADFRARLAAWFADHGVDAPEATAAVLAATVDGLMLHRALLPEAEATADVLRRIVAVRS</sequence>
<dbReference type="InterPro" id="IPR050109">
    <property type="entry name" value="HTH-type_TetR-like_transc_reg"/>
</dbReference>
<dbReference type="Proteomes" id="UP001501747">
    <property type="component" value="Unassembled WGS sequence"/>
</dbReference>
<protein>
    <submittedName>
        <fullName evidence="4">TetR/AcrR family transcriptional regulator</fullName>
    </submittedName>
</protein>
<evidence type="ECO:0000256" key="1">
    <source>
        <dbReference type="ARBA" id="ARBA00023125"/>
    </source>
</evidence>
<dbReference type="Pfam" id="PF17940">
    <property type="entry name" value="TetR_C_31"/>
    <property type="match status" value="1"/>
</dbReference>
<dbReference type="PANTHER" id="PTHR30055:SF233">
    <property type="entry name" value="REGULATORY PROTEIN TETR"/>
    <property type="match status" value="1"/>
</dbReference>
<dbReference type="InterPro" id="IPR009057">
    <property type="entry name" value="Homeodomain-like_sf"/>
</dbReference>
<feature type="DNA-binding region" description="H-T-H motif" evidence="2">
    <location>
        <begin position="29"/>
        <end position="48"/>
    </location>
</feature>
<dbReference type="PANTHER" id="PTHR30055">
    <property type="entry name" value="HTH-TYPE TRANSCRIPTIONAL REGULATOR RUTR"/>
    <property type="match status" value="1"/>
</dbReference>
<evidence type="ECO:0000313" key="5">
    <source>
        <dbReference type="Proteomes" id="UP001501747"/>
    </source>
</evidence>
<keyword evidence="1 2" id="KW-0238">DNA-binding</keyword>
<dbReference type="InterPro" id="IPR041583">
    <property type="entry name" value="TetR_C_31"/>
</dbReference>
<evidence type="ECO:0000259" key="3">
    <source>
        <dbReference type="PROSITE" id="PS50977"/>
    </source>
</evidence>
<dbReference type="Gene3D" id="1.10.357.10">
    <property type="entry name" value="Tetracycline Repressor, domain 2"/>
    <property type="match status" value="1"/>
</dbReference>
<evidence type="ECO:0000313" key="4">
    <source>
        <dbReference type="EMBL" id="GAA4013647.1"/>
    </source>
</evidence>
<accession>A0ABP7SM25</accession>
<evidence type="ECO:0000256" key="2">
    <source>
        <dbReference type="PROSITE-ProRule" id="PRU00335"/>
    </source>
</evidence>
<dbReference type="PROSITE" id="PS50977">
    <property type="entry name" value="HTH_TETR_2"/>
    <property type="match status" value="1"/>
</dbReference>
<gene>
    <name evidence="4" type="ORF">GCM10022247_40560</name>
</gene>
<dbReference type="Pfam" id="PF00440">
    <property type="entry name" value="TetR_N"/>
    <property type="match status" value="1"/>
</dbReference>
<name>A0ABP7SM25_9PSEU</name>
<proteinExistence type="predicted"/>
<comment type="caution">
    <text evidence="4">The sequence shown here is derived from an EMBL/GenBank/DDBJ whole genome shotgun (WGS) entry which is preliminary data.</text>
</comment>